<accession>A0A2T4UAT9</accession>
<dbReference type="OrthoDB" id="1903376at2"/>
<sequence>MNIFQQFFKSLYSPPTIAKFRMAKIGRTILYVFLLMLIASIPMLISLTISINSLFQAGDRYIEEMPEFAITDGVLESDMDEPTINDDEDMTLIFDSTGELSASDVEEYGNVVALLEREMIFVTGGASDRISYQEFGINVSKAEIESFYNTLDDLSFLIIAVVLAGFYLFNTALKFVGIFALSVIALLIKRKKAPQLSYKQLWVLSAYTVTLPTILMAVLESVGLFIPFSFAVYWIIAVVMMNAVLNHVPAPRQQPAELND</sequence>
<dbReference type="Pfam" id="PF06691">
    <property type="entry name" value="DUF1189"/>
    <property type="match status" value="1"/>
</dbReference>
<dbReference type="AlphaFoldDB" id="A0A2T4UAT9"/>
<keyword evidence="1" id="KW-0472">Membrane</keyword>
<protein>
    <submittedName>
        <fullName evidence="2">DUF1189 domain-containing protein</fullName>
    </submittedName>
</protein>
<keyword evidence="3" id="KW-1185">Reference proteome</keyword>
<dbReference type="EMBL" id="PZJJ01000001">
    <property type="protein sequence ID" value="PTL40510.1"/>
    <property type="molecule type" value="Genomic_DNA"/>
</dbReference>
<dbReference type="Proteomes" id="UP000240509">
    <property type="component" value="Unassembled WGS sequence"/>
</dbReference>
<feature type="transmembrane region" description="Helical" evidence="1">
    <location>
        <begin position="200"/>
        <end position="219"/>
    </location>
</feature>
<dbReference type="InterPro" id="IPR009574">
    <property type="entry name" value="DUF1189"/>
</dbReference>
<evidence type="ECO:0000313" key="3">
    <source>
        <dbReference type="Proteomes" id="UP000240509"/>
    </source>
</evidence>
<evidence type="ECO:0000313" key="2">
    <source>
        <dbReference type="EMBL" id="PTL40510.1"/>
    </source>
</evidence>
<organism evidence="2 3">
    <name type="scientific">Alkalicoccus saliphilus</name>
    <dbReference type="NCBI Taxonomy" id="200989"/>
    <lineage>
        <taxon>Bacteria</taxon>
        <taxon>Bacillati</taxon>
        <taxon>Bacillota</taxon>
        <taxon>Bacilli</taxon>
        <taxon>Bacillales</taxon>
        <taxon>Bacillaceae</taxon>
        <taxon>Alkalicoccus</taxon>
    </lineage>
</organism>
<feature type="transmembrane region" description="Helical" evidence="1">
    <location>
        <begin position="29"/>
        <end position="51"/>
    </location>
</feature>
<keyword evidence="1" id="KW-0812">Transmembrane</keyword>
<keyword evidence="1" id="KW-1133">Transmembrane helix</keyword>
<dbReference type="RefSeq" id="WP_107583056.1">
    <property type="nucleotide sequence ID" value="NZ_PZJJ01000001.1"/>
</dbReference>
<gene>
    <name evidence="2" type="ORF">C6Y45_00985</name>
</gene>
<reference evidence="2 3" key="1">
    <citation type="submission" date="2018-03" db="EMBL/GenBank/DDBJ databases">
        <title>Alkalicoccus saliphilus sp. nov., isolated from a mineral pool.</title>
        <authorList>
            <person name="Zhao B."/>
        </authorList>
    </citation>
    <scope>NUCLEOTIDE SEQUENCE [LARGE SCALE GENOMIC DNA]</scope>
    <source>
        <strain evidence="2 3">6AG</strain>
    </source>
</reference>
<comment type="caution">
    <text evidence="2">The sequence shown here is derived from an EMBL/GenBank/DDBJ whole genome shotgun (WGS) entry which is preliminary data.</text>
</comment>
<feature type="transmembrane region" description="Helical" evidence="1">
    <location>
        <begin position="225"/>
        <end position="245"/>
    </location>
</feature>
<evidence type="ECO:0000256" key="1">
    <source>
        <dbReference type="SAM" id="Phobius"/>
    </source>
</evidence>
<name>A0A2T4UAT9_9BACI</name>
<proteinExistence type="predicted"/>
<feature type="transmembrane region" description="Helical" evidence="1">
    <location>
        <begin position="156"/>
        <end position="188"/>
    </location>
</feature>